<accession>A0A2W1JH78</accession>
<dbReference type="Pfam" id="PF11741">
    <property type="entry name" value="AMIN"/>
    <property type="match status" value="1"/>
</dbReference>
<dbReference type="AlphaFoldDB" id="A0A2W1JH78"/>
<evidence type="ECO:0000259" key="2">
    <source>
        <dbReference type="SMART" id="SM00646"/>
    </source>
</evidence>
<keyword evidence="4" id="KW-1185">Reference proteome</keyword>
<name>A0A2W1JH78_9CYAN</name>
<dbReference type="CDD" id="cd02696">
    <property type="entry name" value="MurNAc-LAA"/>
    <property type="match status" value="1"/>
</dbReference>
<evidence type="ECO:0000313" key="4">
    <source>
        <dbReference type="Proteomes" id="UP000248857"/>
    </source>
</evidence>
<dbReference type="InterPro" id="IPR021731">
    <property type="entry name" value="AMIN_dom"/>
</dbReference>
<organism evidence="3 4">
    <name type="scientific">Acaryochloris thomasi RCC1774</name>
    <dbReference type="NCBI Taxonomy" id="1764569"/>
    <lineage>
        <taxon>Bacteria</taxon>
        <taxon>Bacillati</taxon>
        <taxon>Cyanobacteriota</taxon>
        <taxon>Cyanophyceae</taxon>
        <taxon>Acaryochloridales</taxon>
        <taxon>Acaryochloridaceae</taxon>
        <taxon>Acaryochloris</taxon>
        <taxon>Acaryochloris thomasi</taxon>
    </lineage>
</organism>
<dbReference type="Gene3D" id="3.40.630.40">
    <property type="entry name" value="Zn-dependent exopeptidases"/>
    <property type="match status" value="1"/>
</dbReference>
<dbReference type="GO" id="GO:0030288">
    <property type="term" value="C:outer membrane-bounded periplasmic space"/>
    <property type="evidence" value="ECO:0007669"/>
    <property type="project" value="TreeGrafter"/>
</dbReference>
<feature type="domain" description="MurNAc-LAA" evidence="2">
    <location>
        <begin position="234"/>
        <end position="343"/>
    </location>
</feature>
<sequence>MPVKIAWIALVALGVVSGADAAWAGKLTYWRFNSQQSRVDLITDTGTKPKAVVIHNPTRLIIDLPNTSIRKKKRQKRISEYVKEVRVAQFSKWTTRVVVELDKDYSLRADQVKVRGLAPNRWYVQLPKFLAIRDLNRKALITRSVTVPQPKLPQPTVSAGGSSAPIAVKPGAKVVLIDPGHGGRDPGAVGRGGLQEKRVVLPVSLRVVEELRRRGVNAQLTRSSDQTVDLAPRVRKAEGLNADIFVSIHANAISLSRPEINGLETFYYQTGSRLASNIHRSILQSVNVKDRRIRQARFYVLRKTSMPAVLVELGYVTGSTDAPRLATKAHQDQLAVAIANGVINYIQGR</sequence>
<dbReference type="EMBL" id="PQWO01000035">
    <property type="protein sequence ID" value="PZD70512.1"/>
    <property type="molecule type" value="Genomic_DNA"/>
</dbReference>
<dbReference type="Gene3D" id="2.60.40.3500">
    <property type="match status" value="1"/>
</dbReference>
<evidence type="ECO:0000313" key="3">
    <source>
        <dbReference type="EMBL" id="PZD70512.1"/>
    </source>
</evidence>
<dbReference type="EC" id="3.5.1.28" evidence="3"/>
<dbReference type="Proteomes" id="UP000248857">
    <property type="component" value="Unassembled WGS sequence"/>
</dbReference>
<dbReference type="InterPro" id="IPR050695">
    <property type="entry name" value="N-acetylmuramoyl_amidase_3"/>
</dbReference>
<reference evidence="3 4" key="1">
    <citation type="journal article" date="2018" name="Sci. Rep.">
        <title>A novel species of the marine cyanobacterium Acaryochloris with a unique pigment content and lifestyle.</title>
        <authorList>
            <person name="Partensky F."/>
            <person name="Six C."/>
            <person name="Ratin M."/>
            <person name="Garczarek L."/>
            <person name="Vaulot D."/>
            <person name="Probert I."/>
            <person name="Calteau A."/>
            <person name="Gourvil P."/>
            <person name="Marie D."/>
            <person name="Grebert T."/>
            <person name="Bouchier C."/>
            <person name="Le Panse S."/>
            <person name="Gachenot M."/>
            <person name="Rodriguez F."/>
            <person name="Garrido J.L."/>
        </authorList>
    </citation>
    <scope>NUCLEOTIDE SEQUENCE [LARGE SCALE GENOMIC DNA]</scope>
    <source>
        <strain evidence="3 4">RCC1774</strain>
    </source>
</reference>
<dbReference type="GO" id="GO:0008745">
    <property type="term" value="F:N-acetylmuramoyl-L-alanine amidase activity"/>
    <property type="evidence" value="ECO:0007669"/>
    <property type="project" value="UniProtKB-EC"/>
</dbReference>
<dbReference type="PANTHER" id="PTHR30404:SF0">
    <property type="entry name" value="N-ACETYLMURAMOYL-L-ALANINE AMIDASE AMIC"/>
    <property type="match status" value="1"/>
</dbReference>
<gene>
    <name evidence="3" type="primary">lytC_3</name>
    <name evidence="3" type="ORF">C1752_11514</name>
</gene>
<proteinExistence type="predicted"/>
<dbReference type="SMART" id="SM00646">
    <property type="entry name" value="Ami_3"/>
    <property type="match status" value="1"/>
</dbReference>
<dbReference type="GO" id="GO:0009253">
    <property type="term" value="P:peptidoglycan catabolic process"/>
    <property type="evidence" value="ECO:0007669"/>
    <property type="project" value="InterPro"/>
</dbReference>
<dbReference type="PANTHER" id="PTHR30404">
    <property type="entry name" value="N-ACETYLMURAMOYL-L-ALANINE AMIDASE"/>
    <property type="match status" value="1"/>
</dbReference>
<dbReference type="OrthoDB" id="9806267at2"/>
<evidence type="ECO:0000256" key="1">
    <source>
        <dbReference type="ARBA" id="ARBA00022801"/>
    </source>
</evidence>
<dbReference type="SUPFAM" id="SSF53187">
    <property type="entry name" value="Zn-dependent exopeptidases"/>
    <property type="match status" value="1"/>
</dbReference>
<protein>
    <submittedName>
        <fullName evidence="3">N-acetylmuramoyl-L-alanine amidase LytC</fullName>
        <ecNumber evidence="3">3.5.1.28</ecNumber>
    </submittedName>
</protein>
<dbReference type="InterPro" id="IPR002508">
    <property type="entry name" value="MurNAc-LAA_cat"/>
</dbReference>
<dbReference type="Pfam" id="PF01520">
    <property type="entry name" value="Amidase_3"/>
    <property type="match status" value="1"/>
</dbReference>
<keyword evidence="1 3" id="KW-0378">Hydrolase</keyword>
<comment type="caution">
    <text evidence="3">The sequence shown here is derived from an EMBL/GenBank/DDBJ whole genome shotgun (WGS) entry which is preliminary data.</text>
</comment>